<keyword evidence="5 7" id="KW-0472">Membrane</keyword>
<evidence type="ECO:0000256" key="2">
    <source>
        <dbReference type="ARBA" id="ARBA00022448"/>
    </source>
</evidence>
<accession>A0A9D1R288</accession>
<comment type="function">
    <text evidence="7">This protein is part of the stalk that links CF(0) to CF(1). It either transmits conformational changes from CF(0) to CF(1) or is implicated in proton conduction.</text>
</comment>
<dbReference type="NCBIfam" id="TIGR01145">
    <property type="entry name" value="ATP_synt_delta"/>
    <property type="match status" value="1"/>
</dbReference>
<comment type="subcellular location">
    <subcellularLocation>
        <location evidence="7">Cell membrane</location>
        <topology evidence="7">Peripheral membrane protein</topology>
    </subcellularLocation>
    <subcellularLocation>
        <location evidence="1">Membrane</location>
    </subcellularLocation>
</comment>
<dbReference type="PRINTS" id="PR00125">
    <property type="entry name" value="ATPASEDELTA"/>
</dbReference>
<keyword evidence="3 7" id="KW-0375">Hydrogen ion transport</keyword>
<keyword evidence="7" id="KW-1003">Cell membrane</keyword>
<evidence type="ECO:0000256" key="3">
    <source>
        <dbReference type="ARBA" id="ARBA00022781"/>
    </source>
</evidence>
<dbReference type="EMBL" id="DXGI01000385">
    <property type="protein sequence ID" value="HIW79520.1"/>
    <property type="molecule type" value="Genomic_DNA"/>
</dbReference>
<dbReference type="GO" id="GO:0046933">
    <property type="term" value="F:proton-transporting ATP synthase activity, rotational mechanism"/>
    <property type="evidence" value="ECO:0007669"/>
    <property type="project" value="UniProtKB-UniRule"/>
</dbReference>
<reference evidence="8" key="1">
    <citation type="journal article" date="2021" name="PeerJ">
        <title>Extensive microbial diversity within the chicken gut microbiome revealed by metagenomics and culture.</title>
        <authorList>
            <person name="Gilroy R."/>
            <person name="Ravi A."/>
            <person name="Getino M."/>
            <person name="Pursley I."/>
            <person name="Horton D.L."/>
            <person name="Alikhan N.F."/>
            <person name="Baker D."/>
            <person name="Gharbi K."/>
            <person name="Hall N."/>
            <person name="Watson M."/>
            <person name="Adriaenssens E.M."/>
            <person name="Foster-Nyarko E."/>
            <person name="Jarju S."/>
            <person name="Secka A."/>
            <person name="Antonio M."/>
            <person name="Oren A."/>
            <person name="Chaudhuri R.R."/>
            <person name="La Ragione R."/>
            <person name="Hildebrand F."/>
            <person name="Pallen M.J."/>
        </authorList>
    </citation>
    <scope>NUCLEOTIDE SEQUENCE</scope>
    <source>
        <strain evidence="8">ChiSxjej5B17-1746</strain>
    </source>
</reference>
<dbReference type="InterPro" id="IPR000711">
    <property type="entry name" value="ATPase_OSCP/dsu"/>
</dbReference>
<gene>
    <name evidence="7" type="primary">atpH</name>
    <name evidence="8" type="ORF">H9874_10320</name>
</gene>
<protein>
    <recommendedName>
        <fullName evidence="7">ATP synthase subunit delta</fullName>
    </recommendedName>
    <alternativeName>
        <fullName evidence="7">ATP synthase F(1) sector subunit delta</fullName>
    </alternativeName>
    <alternativeName>
        <fullName evidence="7">F-type ATPase subunit delta</fullName>
        <shortName evidence="7">F-ATPase subunit delta</shortName>
    </alternativeName>
</protein>
<keyword evidence="4 7" id="KW-0406">Ion transport</keyword>
<evidence type="ECO:0000313" key="9">
    <source>
        <dbReference type="Proteomes" id="UP000824264"/>
    </source>
</evidence>
<dbReference type="InterPro" id="IPR026015">
    <property type="entry name" value="ATP_synth_OSCP/delta_N_sf"/>
</dbReference>
<name>A0A9D1R288_9BACT</name>
<evidence type="ECO:0000256" key="6">
    <source>
        <dbReference type="ARBA" id="ARBA00023310"/>
    </source>
</evidence>
<comment type="similarity">
    <text evidence="7">Belongs to the ATPase delta chain family.</text>
</comment>
<comment type="function">
    <text evidence="7">F(1)F(0) ATP synthase produces ATP from ADP in the presence of a proton or sodium gradient. F-type ATPases consist of two structural domains, F(1) containing the extramembraneous catalytic core and F(0) containing the membrane proton channel, linked together by a central stalk and a peripheral stalk. During catalysis, ATP synthesis in the catalytic domain of F(1) is coupled via a rotary mechanism of the central stalk subunits to proton translocation.</text>
</comment>
<dbReference type="Pfam" id="PF00213">
    <property type="entry name" value="OSCP"/>
    <property type="match status" value="1"/>
</dbReference>
<organism evidence="8 9">
    <name type="scientific">Candidatus Bilophila faecipullorum</name>
    <dbReference type="NCBI Taxonomy" id="2838482"/>
    <lineage>
        <taxon>Bacteria</taxon>
        <taxon>Pseudomonadati</taxon>
        <taxon>Thermodesulfobacteriota</taxon>
        <taxon>Desulfovibrionia</taxon>
        <taxon>Desulfovibrionales</taxon>
        <taxon>Desulfovibrionaceae</taxon>
        <taxon>Bilophila</taxon>
    </lineage>
</organism>
<sequence length="183" mass="20152">MNGDIVAQRYARALFDLGRQEGMSQLEKYGENLSALEGVLQESPELVRLFKTPVIGIAEKRKVLSGILDKVGVDPVVKNFCLLLTDKERLPLFGEIVESFGKLLDEAWGIVRGRLLTAVNLSKEQQAGILARIEKQTSKQIALKFEVDPSILGGVVLQVGDNVLDASLRAQLAILRDIIKRGE</sequence>
<dbReference type="GO" id="GO:0045259">
    <property type="term" value="C:proton-transporting ATP synthase complex"/>
    <property type="evidence" value="ECO:0007669"/>
    <property type="project" value="UniProtKB-KW"/>
</dbReference>
<evidence type="ECO:0000256" key="4">
    <source>
        <dbReference type="ARBA" id="ARBA00023065"/>
    </source>
</evidence>
<evidence type="ECO:0000256" key="7">
    <source>
        <dbReference type="HAMAP-Rule" id="MF_01416"/>
    </source>
</evidence>
<evidence type="ECO:0000313" key="8">
    <source>
        <dbReference type="EMBL" id="HIW79520.1"/>
    </source>
</evidence>
<dbReference type="Proteomes" id="UP000824264">
    <property type="component" value="Unassembled WGS sequence"/>
</dbReference>
<evidence type="ECO:0000256" key="1">
    <source>
        <dbReference type="ARBA" id="ARBA00004370"/>
    </source>
</evidence>
<dbReference type="GO" id="GO:0005886">
    <property type="term" value="C:plasma membrane"/>
    <property type="evidence" value="ECO:0007669"/>
    <property type="project" value="UniProtKB-SubCell"/>
</dbReference>
<dbReference type="InterPro" id="IPR020781">
    <property type="entry name" value="ATPase_OSCP/d_CS"/>
</dbReference>
<dbReference type="SUPFAM" id="SSF47928">
    <property type="entry name" value="N-terminal domain of the delta subunit of the F1F0-ATP synthase"/>
    <property type="match status" value="1"/>
</dbReference>
<dbReference type="HAMAP" id="MF_01416">
    <property type="entry name" value="ATP_synth_delta_bact"/>
    <property type="match status" value="1"/>
</dbReference>
<dbReference type="PROSITE" id="PS00389">
    <property type="entry name" value="ATPASE_DELTA"/>
    <property type="match status" value="1"/>
</dbReference>
<reference evidence="8" key="2">
    <citation type="submission" date="2021-04" db="EMBL/GenBank/DDBJ databases">
        <authorList>
            <person name="Gilroy R."/>
        </authorList>
    </citation>
    <scope>NUCLEOTIDE SEQUENCE</scope>
    <source>
        <strain evidence="8">ChiSxjej5B17-1746</strain>
    </source>
</reference>
<keyword evidence="6 7" id="KW-0066">ATP synthesis</keyword>
<comment type="caution">
    <text evidence="8">The sequence shown here is derived from an EMBL/GenBank/DDBJ whole genome shotgun (WGS) entry which is preliminary data.</text>
</comment>
<dbReference type="PANTHER" id="PTHR11910">
    <property type="entry name" value="ATP SYNTHASE DELTA CHAIN"/>
    <property type="match status" value="1"/>
</dbReference>
<keyword evidence="2 7" id="KW-0813">Transport</keyword>
<dbReference type="AlphaFoldDB" id="A0A9D1R288"/>
<dbReference type="Gene3D" id="1.10.520.20">
    <property type="entry name" value="N-terminal domain of the delta subunit of the F1F0-ATP synthase"/>
    <property type="match status" value="1"/>
</dbReference>
<evidence type="ECO:0000256" key="5">
    <source>
        <dbReference type="ARBA" id="ARBA00023136"/>
    </source>
</evidence>
<keyword evidence="7" id="KW-0139">CF(1)</keyword>
<proteinExistence type="inferred from homology"/>